<evidence type="ECO:0000313" key="10">
    <source>
        <dbReference type="EMBL" id="MBU3830509.1"/>
    </source>
</evidence>
<evidence type="ECO:0000256" key="5">
    <source>
        <dbReference type="ARBA" id="ARBA00022801"/>
    </source>
</evidence>
<keyword evidence="6 8" id="KW-0862">Zinc</keyword>
<dbReference type="PANTHER" id="PTHR11271:SF6">
    <property type="entry name" value="GUANINE DEAMINASE"/>
    <property type="match status" value="1"/>
</dbReference>
<dbReference type="Gene3D" id="2.30.40.10">
    <property type="entry name" value="Urease, subunit C, domain 1"/>
    <property type="match status" value="1"/>
</dbReference>
<evidence type="ECO:0000259" key="9">
    <source>
        <dbReference type="Pfam" id="PF01979"/>
    </source>
</evidence>
<keyword evidence="4 8" id="KW-0479">Metal-binding</keyword>
<dbReference type="Gene3D" id="3.20.20.140">
    <property type="entry name" value="Metal-dependent hydrolases"/>
    <property type="match status" value="1"/>
</dbReference>
<dbReference type="EC" id="3.5.4.3" evidence="3 7"/>
<keyword evidence="5 8" id="KW-0378">Hydrolase</keyword>
<proteinExistence type="inferred from homology"/>
<name>A0A9E2NXF7_9LACO</name>
<evidence type="ECO:0000256" key="8">
    <source>
        <dbReference type="RuleBase" id="RU366009"/>
    </source>
</evidence>
<dbReference type="InterPro" id="IPR006680">
    <property type="entry name" value="Amidohydro-rel"/>
</dbReference>
<accession>A0A9E2NXF7</accession>
<gene>
    <name evidence="10" type="primary">guaD</name>
    <name evidence="10" type="ORF">H9843_06435</name>
</gene>
<dbReference type="PANTHER" id="PTHR11271">
    <property type="entry name" value="GUANINE DEAMINASE"/>
    <property type="match status" value="1"/>
</dbReference>
<comment type="caution">
    <text evidence="10">The sequence shown here is derived from an EMBL/GenBank/DDBJ whole genome shotgun (WGS) entry which is preliminary data.</text>
</comment>
<dbReference type="GO" id="GO:0008892">
    <property type="term" value="F:guanine deaminase activity"/>
    <property type="evidence" value="ECO:0007669"/>
    <property type="project" value="UniProtKB-UniRule"/>
</dbReference>
<dbReference type="EMBL" id="JAHLFK010000069">
    <property type="protein sequence ID" value="MBU3830509.1"/>
    <property type="molecule type" value="Genomic_DNA"/>
</dbReference>
<protein>
    <recommendedName>
        <fullName evidence="3 7">Guanine deaminase</fullName>
        <shortName evidence="8">Guanase</shortName>
        <ecNumber evidence="3 7">3.5.4.3</ecNumber>
    </recommendedName>
    <alternativeName>
        <fullName evidence="8">Guanine aminohydrolase</fullName>
    </alternativeName>
</protein>
<dbReference type="SUPFAM" id="SSF51556">
    <property type="entry name" value="Metallo-dependent hydrolases"/>
    <property type="match status" value="1"/>
</dbReference>
<dbReference type="AlphaFoldDB" id="A0A9E2NXF7"/>
<dbReference type="SUPFAM" id="SSF51338">
    <property type="entry name" value="Composite domain of metallo-dependent hydrolases"/>
    <property type="match status" value="1"/>
</dbReference>
<comment type="cofactor">
    <cofactor evidence="8">
        <name>Zn(2+)</name>
        <dbReference type="ChEBI" id="CHEBI:29105"/>
    </cofactor>
    <text evidence="8">Binds 1 zinc ion per subunit.</text>
</comment>
<dbReference type="GO" id="GO:0008270">
    <property type="term" value="F:zinc ion binding"/>
    <property type="evidence" value="ECO:0007669"/>
    <property type="project" value="UniProtKB-UniRule"/>
</dbReference>
<evidence type="ECO:0000256" key="6">
    <source>
        <dbReference type="ARBA" id="ARBA00022833"/>
    </source>
</evidence>
<dbReference type="InterPro" id="IPR011059">
    <property type="entry name" value="Metal-dep_hydrolase_composite"/>
</dbReference>
<dbReference type="Proteomes" id="UP000824180">
    <property type="component" value="Unassembled WGS sequence"/>
</dbReference>
<evidence type="ECO:0000256" key="7">
    <source>
        <dbReference type="NCBIfam" id="TIGR02967"/>
    </source>
</evidence>
<comment type="similarity">
    <text evidence="2 8">Belongs to the metallo-dependent hydrolases superfamily. ATZ/TRZ family.</text>
</comment>
<organism evidence="10 11">
    <name type="scientific">Candidatus Limosilactobacillus merdavium</name>
    <dbReference type="NCBI Taxonomy" id="2838651"/>
    <lineage>
        <taxon>Bacteria</taxon>
        <taxon>Bacillati</taxon>
        <taxon>Bacillota</taxon>
        <taxon>Bacilli</taxon>
        <taxon>Lactobacillales</taxon>
        <taxon>Lactobacillaceae</taxon>
        <taxon>Limosilactobacillus</taxon>
    </lineage>
</organism>
<evidence type="ECO:0000313" key="11">
    <source>
        <dbReference type="Proteomes" id="UP000824180"/>
    </source>
</evidence>
<dbReference type="InterPro" id="IPR014311">
    <property type="entry name" value="Guanine_deaminase"/>
</dbReference>
<dbReference type="NCBIfam" id="TIGR02967">
    <property type="entry name" value="guan_deamin"/>
    <property type="match status" value="1"/>
</dbReference>
<reference evidence="10" key="1">
    <citation type="journal article" date="2021" name="PeerJ">
        <title>Extensive microbial diversity within the chicken gut microbiome revealed by metagenomics and culture.</title>
        <authorList>
            <person name="Gilroy R."/>
            <person name="Ravi A."/>
            <person name="Getino M."/>
            <person name="Pursley I."/>
            <person name="Horton D.L."/>
            <person name="Alikhan N.F."/>
            <person name="Baker D."/>
            <person name="Gharbi K."/>
            <person name="Hall N."/>
            <person name="Watson M."/>
            <person name="Adriaenssens E.M."/>
            <person name="Foster-Nyarko E."/>
            <person name="Jarju S."/>
            <person name="Secka A."/>
            <person name="Antonio M."/>
            <person name="Oren A."/>
            <person name="Chaudhuri R.R."/>
            <person name="La Ragione R."/>
            <person name="Hildebrand F."/>
            <person name="Pallen M.J."/>
        </authorList>
    </citation>
    <scope>NUCLEOTIDE SEQUENCE</scope>
    <source>
        <strain evidence="10">876</strain>
    </source>
</reference>
<reference evidence="10" key="2">
    <citation type="submission" date="2021-04" db="EMBL/GenBank/DDBJ databases">
        <authorList>
            <person name="Gilroy R."/>
        </authorList>
    </citation>
    <scope>NUCLEOTIDE SEQUENCE</scope>
    <source>
        <strain evidence="10">876</strain>
    </source>
</reference>
<feature type="domain" description="Amidohydrolase-related" evidence="9">
    <location>
        <begin position="67"/>
        <end position="442"/>
    </location>
</feature>
<evidence type="ECO:0000256" key="2">
    <source>
        <dbReference type="ARBA" id="ARBA00006745"/>
    </source>
</evidence>
<dbReference type="GO" id="GO:0006147">
    <property type="term" value="P:guanine catabolic process"/>
    <property type="evidence" value="ECO:0007669"/>
    <property type="project" value="UniProtKB-UniRule"/>
</dbReference>
<dbReference type="Pfam" id="PF01979">
    <property type="entry name" value="Amidohydro_1"/>
    <property type="match status" value="1"/>
</dbReference>
<evidence type="ECO:0000256" key="3">
    <source>
        <dbReference type="ARBA" id="ARBA00012781"/>
    </source>
</evidence>
<dbReference type="GO" id="GO:0005829">
    <property type="term" value="C:cytosol"/>
    <property type="evidence" value="ECO:0007669"/>
    <property type="project" value="TreeGrafter"/>
</dbReference>
<evidence type="ECO:0000256" key="1">
    <source>
        <dbReference type="ARBA" id="ARBA00004984"/>
    </source>
</evidence>
<dbReference type="InterPro" id="IPR032466">
    <property type="entry name" value="Metal_Hydrolase"/>
</dbReference>
<comment type="function">
    <text evidence="8">Catalyzes the hydrolytic deamination of guanine, producing xanthine and ammonia.</text>
</comment>
<comment type="pathway">
    <text evidence="1 8">Purine metabolism; guanine degradation; xanthine from guanine: step 1/1.</text>
</comment>
<dbReference type="InterPro" id="IPR051607">
    <property type="entry name" value="Metallo-dep_hydrolases"/>
</dbReference>
<evidence type="ECO:0000256" key="4">
    <source>
        <dbReference type="ARBA" id="ARBA00022723"/>
    </source>
</evidence>
<comment type="catalytic activity">
    <reaction evidence="8">
        <text>guanine + H2O + H(+) = xanthine + NH4(+)</text>
        <dbReference type="Rhea" id="RHEA:14665"/>
        <dbReference type="ChEBI" id="CHEBI:15377"/>
        <dbReference type="ChEBI" id="CHEBI:15378"/>
        <dbReference type="ChEBI" id="CHEBI:16235"/>
        <dbReference type="ChEBI" id="CHEBI:17712"/>
        <dbReference type="ChEBI" id="CHEBI:28938"/>
        <dbReference type="EC" id="3.5.4.3"/>
    </reaction>
</comment>
<sequence>MENLVVRGTFFTSKNKDEVVAHENYLICIDNGGLISRTLSPSDREYHQVLAEAQQHDRLLELKDNQYLLPGFIDLHVHAPQWPQAGLALDLPLADWLNHYTFPLEAKFSDPEFANRVYQSFVHELLSQGTTTTLMFGTIHNQANMTLARQSVNQGLRAFIGQVVMDNPDQTPEYYRNSSAKEALESTEKFIHTMLGLQQQTNSTVVPVITPRFVPSCTDEALEGLGDLAKKYDLPVQSHLSESNWEHGYAIERYGIHDTAVMDHFHLLTNRSIMAHGTQLQDDDLLTLRNRQTTIAHCPISNIYFGNGVLPVKKLFSLGNRMGMGSDISGGYSPSLYHNIRQAVKSSQMLEDGVDSRKKADERGVKDSRITMPNAFYLATVGGAQALHLKTGKLEEGYQADFQIVNGHPALMKMTSADIFQRLMYQTEQQDIQEVYVAGKRVYGKN</sequence>